<feature type="compositionally biased region" description="Polar residues" evidence="1">
    <location>
        <begin position="106"/>
        <end position="118"/>
    </location>
</feature>
<feature type="compositionally biased region" description="Polar residues" evidence="1">
    <location>
        <begin position="275"/>
        <end position="289"/>
    </location>
</feature>
<feature type="compositionally biased region" description="Polar residues" evidence="1">
    <location>
        <begin position="125"/>
        <end position="165"/>
    </location>
</feature>
<dbReference type="AlphaFoldDB" id="A0A4U0WGG4"/>
<evidence type="ECO:0000313" key="3">
    <source>
        <dbReference type="Proteomes" id="UP000308768"/>
    </source>
</evidence>
<feature type="compositionally biased region" description="Polar residues" evidence="1">
    <location>
        <begin position="217"/>
        <end position="226"/>
    </location>
</feature>
<evidence type="ECO:0000256" key="1">
    <source>
        <dbReference type="SAM" id="MobiDB-lite"/>
    </source>
</evidence>
<feature type="compositionally biased region" description="Low complexity" evidence="1">
    <location>
        <begin position="236"/>
        <end position="245"/>
    </location>
</feature>
<keyword evidence="3" id="KW-1185">Reference proteome</keyword>
<reference evidence="2 3" key="1">
    <citation type="submission" date="2017-03" db="EMBL/GenBank/DDBJ databases">
        <title>Genomes of endolithic fungi from Antarctica.</title>
        <authorList>
            <person name="Coleine C."/>
            <person name="Masonjones S."/>
            <person name="Stajich J.E."/>
        </authorList>
    </citation>
    <scope>NUCLEOTIDE SEQUENCE [LARGE SCALE GENOMIC DNA]</scope>
    <source>
        <strain evidence="2 3">CCFEE 5187</strain>
    </source>
</reference>
<feature type="region of interest" description="Disordered" evidence="1">
    <location>
        <begin position="408"/>
        <end position="434"/>
    </location>
</feature>
<feature type="region of interest" description="Disordered" evidence="1">
    <location>
        <begin position="106"/>
        <end position="353"/>
    </location>
</feature>
<evidence type="ECO:0000313" key="2">
    <source>
        <dbReference type="EMBL" id="TKA61443.1"/>
    </source>
</evidence>
<protein>
    <submittedName>
        <fullName evidence="2">Uncharacterized protein</fullName>
    </submittedName>
</protein>
<gene>
    <name evidence="2" type="ORF">B0A49_11798</name>
</gene>
<feature type="compositionally biased region" description="Basic and acidic residues" evidence="1">
    <location>
        <begin position="322"/>
        <end position="339"/>
    </location>
</feature>
<feature type="region of interest" description="Disordered" evidence="1">
    <location>
        <begin position="1"/>
        <end position="65"/>
    </location>
</feature>
<sequence length="434" mass="45954">MEGTGGNTPPDSIPEGKPSGRKRGRPPTSGPSSQSNKIPKKRASRSAILLDAQPSLVLTPDKDGQDRIVSSVTQEADDVVKNAPWNHGRAVSETSSLRDTMVVAQPQPSSVRYSTTESVNHKEVSTLSQKNSTQTIPSRYSSPYTASGNSQHSIRISSVDLSQRTRTGDGVSAGSGTAQSVDDYHSLQHPGSQGVVHSASEKEASDPSPGPKKQPHIAQSLSNVSARAQEPGLAQRPATTTAPARGSNPNHCDDAKASAILLGGSCNRDGGFGTASPTNGDAAQENTAAGANKEDGSSTPQGPTSSSVPVQNATPSVPGPIAEHHNHLVDSTRTSRGDETSAGNQLQLGDADDEEALRVGHIQVSERHIAREQATLEDMDRQVRLLQDQMRRTADNIERDRVRLSQIGKAAEKARSEVESLSRELEDTKKELFS</sequence>
<proteinExistence type="predicted"/>
<feature type="compositionally biased region" description="Basic and acidic residues" evidence="1">
    <location>
        <begin position="410"/>
        <end position="434"/>
    </location>
</feature>
<name>A0A4U0WGG4_9PEZI</name>
<accession>A0A4U0WGG4</accession>
<organism evidence="2 3">
    <name type="scientific">Cryomyces minteri</name>
    <dbReference type="NCBI Taxonomy" id="331657"/>
    <lineage>
        <taxon>Eukaryota</taxon>
        <taxon>Fungi</taxon>
        <taxon>Dikarya</taxon>
        <taxon>Ascomycota</taxon>
        <taxon>Pezizomycotina</taxon>
        <taxon>Dothideomycetes</taxon>
        <taxon>Dothideomycetes incertae sedis</taxon>
        <taxon>Cryomyces</taxon>
    </lineage>
</organism>
<comment type="caution">
    <text evidence="2">The sequence shown here is derived from an EMBL/GenBank/DDBJ whole genome shotgun (WGS) entry which is preliminary data.</text>
</comment>
<dbReference type="Proteomes" id="UP000308768">
    <property type="component" value="Unassembled WGS sequence"/>
</dbReference>
<dbReference type="EMBL" id="NAJN01001739">
    <property type="protein sequence ID" value="TKA61443.1"/>
    <property type="molecule type" value="Genomic_DNA"/>
</dbReference>
<feature type="compositionally biased region" description="Low complexity" evidence="1">
    <location>
        <begin position="297"/>
        <end position="311"/>
    </location>
</feature>